<comment type="caution">
    <text evidence="1">The sequence shown here is derived from an EMBL/GenBank/DDBJ whole genome shotgun (WGS) entry which is preliminary data.</text>
</comment>
<dbReference type="AlphaFoldDB" id="A0AAE1ADT0"/>
<gene>
    <name evidence="1" type="ORF">RRG08_055549</name>
</gene>
<organism evidence="1 2">
    <name type="scientific">Elysia crispata</name>
    <name type="common">lettuce slug</name>
    <dbReference type="NCBI Taxonomy" id="231223"/>
    <lineage>
        <taxon>Eukaryota</taxon>
        <taxon>Metazoa</taxon>
        <taxon>Spiralia</taxon>
        <taxon>Lophotrochozoa</taxon>
        <taxon>Mollusca</taxon>
        <taxon>Gastropoda</taxon>
        <taxon>Heterobranchia</taxon>
        <taxon>Euthyneura</taxon>
        <taxon>Panpulmonata</taxon>
        <taxon>Sacoglossa</taxon>
        <taxon>Placobranchoidea</taxon>
        <taxon>Plakobranchidae</taxon>
        <taxon>Elysia</taxon>
    </lineage>
</organism>
<sequence>MPKAWQERSTGRLTCSGIISHPCVLSSRHPPALEQLRACVSQRNKYGEKITSMYLRAGALPLSQQLSTRPRSVFPSRPPVLGPSFVKPGLKTDDLS</sequence>
<proteinExistence type="predicted"/>
<protein>
    <submittedName>
        <fullName evidence="1">Uncharacterized protein</fullName>
    </submittedName>
</protein>
<evidence type="ECO:0000313" key="1">
    <source>
        <dbReference type="EMBL" id="KAK3785718.1"/>
    </source>
</evidence>
<keyword evidence="2" id="KW-1185">Reference proteome</keyword>
<dbReference type="EMBL" id="JAWDGP010002078">
    <property type="protein sequence ID" value="KAK3785718.1"/>
    <property type="molecule type" value="Genomic_DNA"/>
</dbReference>
<dbReference type="Proteomes" id="UP001283361">
    <property type="component" value="Unassembled WGS sequence"/>
</dbReference>
<evidence type="ECO:0000313" key="2">
    <source>
        <dbReference type="Proteomes" id="UP001283361"/>
    </source>
</evidence>
<accession>A0AAE1ADT0</accession>
<name>A0AAE1ADT0_9GAST</name>
<reference evidence="1" key="1">
    <citation type="journal article" date="2023" name="G3 (Bethesda)">
        <title>A reference genome for the long-term kleptoplast-retaining sea slug Elysia crispata morphotype clarki.</title>
        <authorList>
            <person name="Eastman K.E."/>
            <person name="Pendleton A.L."/>
            <person name="Shaikh M.A."/>
            <person name="Suttiyut T."/>
            <person name="Ogas R."/>
            <person name="Tomko P."/>
            <person name="Gavelis G."/>
            <person name="Widhalm J.R."/>
            <person name="Wisecaver J.H."/>
        </authorList>
    </citation>
    <scope>NUCLEOTIDE SEQUENCE</scope>
    <source>
        <strain evidence="1">ECLA1</strain>
    </source>
</reference>